<keyword evidence="6" id="KW-1185">Reference proteome</keyword>
<dbReference type="InterPro" id="IPR001486">
    <property type="entry name" value="Hemoglobin_trunc"/>
</dbReference>
<dbReference type="Pfam" id="PF01152">
    <property type="entry name" value="Bac_globin"/>
    <property type="match status" value="1"/>
</dbReference>
<evidence type="ECO:0000256" key="1">
    <source>
        <dbReference type="ARBA" id="ARBA00022448"/>
    </source>
</evidence>
<gene>
    <name evidence="5" type="ORF">GCM10009827_075490</name>
</gene>
<protein>
    <submittedName>
        <fullName evidence="5">Group II truncated hemoglobin</fullName>
    </submittedName>
</protein>
<dbReference type="InterPro" id="IPR009050">
    <property type="entry name" value="Globin-like_sf"/>
</dbReference>
<keyword evidence="1" id="KW-0813">Transport</keyword>
<evidence type="ECO:0000256" key="3">
    <source>
        <dbReference type="ARBA" id="ARBA00022723"/>
    </source>
</evidence>
<comment type="caution">
    <text evidence="5">The sequence shown here is derived from an EMBL/GenBank/DDBJ whole genome shotgun (WGS) entry which is preliminary data.</text>
</comment>
<accession>A0ABN2BPM0</accession>
<proteinExistence type="predicted"/>
<dbReference type="Proteomes" id="UP001501470">
    <property type="component" value="Unassembled WGS sequence"/>
</dbReference>
<evidence type="ECO:0000256" key="2">
    <source>
        <dbReference type="ARBA" id="ARBA00022617"/>
    </source>
</evidence>
<evidence type="ECO:0000256" key="4">
    <source>
        <dbReference type="ARBA" id="ARBA00023004"/>
    </source>
</evidence>
<sequence length="156" mass="17037">MSELAGERRVSLFEHAGGAPAFQALAAALHERCLADPVLNHPFGHPGQHPEHVQRLGTYLAEVFGGPPAYSQTCGTHFGVLDLHARMGAEDDLGERFVRCFVLACDDAGLPADPEFRAALRDYMTWAAADVMQYSPPDSQVPADVTMPHWTWDGPR</sequence>
<reference evidence="5 6" key="1">
    <citation type="journal article" date="2019" name="Int. J. Syst. Evol. Microbiol.">
        <title>The Global Catalogue of Microorganisms (GCM) 10K type strain sequencing project: providing services to taxonomists for standard genome sequencing and annotation.</title>
        <authorList>
            <consortium name="The Broad Institute Genomics Platform"/>
            <consortium name="The Broad Institute Genome Sequencing Center for Infectious Disease"/>
            <person name="Wu L."/>
            <person name="Ma J."/>
        </authorList>
    </citation>
    <scope>NUCLEOTIDE SEQUENCE [LARGE SCALE GENOMIC DNA]</scope>
    <source>
        <strain evidence="5 6">JCM 15933</strain>
    </source>
</reference>
<organism evidence="5 6">
    <name type="scientific">Dactylosporangium maewongense</name>
    <dbReference type="NCBI Taxonomy" id="634393"/>
    <lineage>
        <taxon>Bacteria</taxon>
        <taxon>Bacillati</taxon>
        <taxon>Actinomycetota</taxon>
        <taxon>Actinomycetes</taxon>
        <taxon>Micromonosporales</taxon>
        <taxon>Micromonosporaceae</taxon>
        <taxon>Dactylosporangium</taxon>
    </lineage>
</organism>
<dbReference type="RefSeq" id="WP_344507778.1">
    <property type="nucleotide sequence ID" value="NZ_BAAAQD010000018.1"/>
</dbReference>
<keyword evidence="4" id="KW-0408">Iron</keyword>
<keyword evidence="3" id="KW-0479">Metal-binding</keyword>
<name>A0ABN2BPM0_9ACTN</name>
<evidence type="ECO:0000313" key="6">
    <source>
        <dbReference type="Proteomes" id="UP001501470"/>
    </source>
</evidence>
<keyword evidence="2" id="KW-0349">Heme</keyword>
<dbReference type="InterPro" id="IPR012292">
    <property type="entry name" value="Globin/Proto"/>
</dbReference>
<dbReference type="SUPFAM" id="SSF46458">
    <property type="entry name" value="Globin-like"/>
    <property type="match status" value="1"/>
</dbReference>
<dbReference type="Gene3D" id="1.10.490.10">
    <property type="entry name" value="Globins"/>
    <property type="match status" value="1"/>
</dbReference>
<dbReference type="EMBL" id="BAAAQD010000018">
    <property type="protein sequence ID" value="GAA1544559.1"/>
    <property type="molecule type" value="Genomic_DNA"/>
</dbReference>
<evidence type="ECO:0000313" key="5">
    <source>
        <dbReference type="EMBL" id="GAA1544559.1"/>
    </source>
</evidence>